<keyword evidence="2" id="KW-0946">Virion</keyword>
<feature type="region of interest" description="Disordered" evidence="3">
    <location>
        <begin position="1"/>
        <end position="34"/>
    </location>
</feature>
<accession>A0A8K1HHJ4</accession>
<sequence length="594" mass="63853">MGRKTKKSKANAPSKPLPAATELSTTSSNKGTMSNNQINRLLRATAPKQGGKSGISSVTGRSIAGKIRNMMLSEEEIAPDAKAFLYTSMNPCGERTGMTDGRPVDGALPNSASWQLRSAEIVIPPWASESILADTTRNWGLFIISPPAIKTACICIASKTNQQPPPSKMALIWNFYNTKVPATYPDWDDIDGEYYLTTFTYSGIDLDFDSNSGSSRTFQAGRMYGDGIVLFHNCPTLWDQGMLVGAQFPTNAHQVSTTSQALSTAIIAVAEASVGSPPSIAEPTKITILLPDENGNQYEAVSVTVTSPSSVNTPGFTPKVTGSLRYQGTVIATLTAGVTAQVTFIVENNGNVRLVSGVGPVFQVGGKGIETIIPTVFVATSLDISKTRLMDVWEAPDFSPKNLAQVDPRFDFETMKGHAGIYMVRHWGQPLMNVLDFNKIGNVKALSLGMDRDLAIAQTGGVEDILDLNANTYVICVRGLSYAAQPALKLVRFVEASVVPGSGYAVMMRPAPESCETSMEMWHQFNVMMPHSYPPDMNFLGGLFAVITSALQAIPVVMRTTRSIGRAVVEAVDWAEKNVLPTVEMVLGKPSGSM</sequence>
<comment type="subcellular location">
    <subcellularLocation>
        <location evidence="1">Virion</location>
    </subcellularLocation>
</comment>
<dbReference type="GO" id="GO:0044423">
    <property type="term" value="C:virion component"/>
    <property type="evidence" value="ECO:0007669"/>
    <property type="project" value="UniProtKB-KW"/>
</dbReference>
<dbReference type="Gene3D" id="2.60.120.20">
    <property type="match status" value="2"/>
</dbReference>
<dbReference type="Pfam" id="PF03566">
    <property type="entry name" value="Peptidase_A21"/>
    <property type="match status" value="1"/>
</dbReference>
<evidence type="ECO:0000256" key="1">
    <source>
        <dbReference type="ARBA" id="ARBA00004328"/>
    </source>
</evidence>
<evidence type="ECO:0000313" key="4">
    <source>
        <dbReference type="EMBL" id="UBJ25994.1"/>
    </source>
</evidence>
<evidence type="ECO:0000256" key="2">
    <source>
        <dbReference type="ARBA" id="ARBA00022844"/>
    </source>
</evidence>
<evidence type="ECO:0000256" key="3">
    <source>
        <dbReference type="SAM" id="MobiDB-lite"/>
    </source>
</evidence>
<protein>
    <recommendedName>
        <fullName evidence="5">Capsid protein</fullName>
    </recommendedName>
</protein>
<dbReference type="InterPro" id="IPR005313">
    <property type="entry name" value="Peptidase_N2"/>
</dbReference>
<dbReference type="InterPro" id="IPR029053">
    <property type="entry name" value="Viral_coat"/>
</dbReference>
<reference evidence="4" key="1">
    <citation type="submission" date="2021-07" db="EMBL/GenBank/DDBJ databases">
        <title>Communication and adaptive evolution of viruses within giant pandas and their associated organisms in a local ecological environment.</title>
        <authorList>
            <person name="Zhao M."/>
            <person name="Liu S."/>
            <person name="Zhang W."/>
        </authorList>
    </citation>
    <scope>NUCLEOTIDE SEQUENCE</scope>
    <source>
        <strain evidence="4">Mos090tom19-10</strain>
    </source>
</reference>
<proteinExistence type="predicted"/>
<dbReference type="SUPFAM" id="SSF88633">
    <property type="entry name" value="Positive stranded ssRNA viruses"/>
    <property type="match status" value="1"/>
</dbReference>
<name>A0A8K1HHJ4_9TOMB</name>
<organism evidence="4">
    <name type="scientific">Sichuan mosquito tombus-like virus</name>
    <dbReference type="NCBI Taxonomy" id="2864009"/>
    <lineage>
        <taxon>Viruses</taxon>
        <taxon>Riboviria</taxon>
        <taxon>Orthornavirae</taxon>
        <taxon>Kitrinoviricota</taxon>
        <taxon>Tolucaviricetes</taxon>
        <taxon>Tolivirales</taxon>
        <taxon>Tombusviridae</taxon>
    </lineage>
</organism>
<dbReference type="EMBL" id="MZ556267">
    <property type="protein sequence ID" value="UBJ25994.1"/>
    <property type="molecule type" value="Genomic_RNA"/>
</dbReference>
<evidence type="ECO:0008006" key="5">
    <source>
        <dbReference type="Google" id="ProtNLM"/>
    </source>
</evidence>
<feature type="compositionally biased region" description="Polar residues" evidence="3">
    <location>
        <begin position="22"/>
        <end position="34"/>
    </location>
</feature>